<protein>
    <submittedName>
        <fullName evidence="2">Uncharacterized protein</fullName>
    </submittedName>
</protein>
<dbReference type="InParanoid" id="A0A061DG55"/>
<dbReference type="Gramene" id="EOX91334">
    <property type="protein sequence ID" value="EOX91334"/>
    <property type="gene ID" value="TCM_000563"/>
</dbReference>
<gene>
    <name evidence="2" type="ORF">TCM_000563</name>
</gene>
<dbReference type="Proteomes" id="UP000026915">
    <property type="component" value="Chromosome 1"/>
</dbReference>
<dbReference type="eggNOG" id="ENOG502SFHK">
    <property type="taxonomic scope" value="Eukaryota"/>
</dbReference>
<dbReference type="OMA" id="ECTGSIF"/>
<accession>A0A061DG55</accession>
<keyword evidence="3" id="KW-1185">Reference proteome</keyword>
<dbReference type="AlphaFoldDB" id="A0A061DG55"/>
<organism evidence="2 3">
    <name type="scientific">Theobroma cacao</name>
    <name type="common">Cacao</name>
    <name type="synonym">Cocoa</name>
    <dbReference type="NCBI Taxonomy" id="3641"/>
    <lineage>
        <taxon>Eukaryota</taxon>
        <taxon>Viridiplantae</taxon>
        <taxon>Streptophyta</taxon>
        <taxon>Embryophyta</taxon>
        <taxon>Tracheophyta</taxon>
        <taxon>Spermatophyta</taxon>
        <taxon>Magnoliopsida</taxon>
        <taxon>eudicotyledons</taxon>
        <taxon>Gunneridae</taxon>
        <taxon>Pentapetalae</taxon>
        <taxon>rosids</taxon>
        <taxon>malvids</taxon>
        <taxon>Malvales</taxon>
        <taxon>Malvaceae</taxon>
        <taxon>Byttnerioideae</taxon>
        <taxon>Theobroma</taxon>
    </lineage>
</organism>
<dbReference type="HOGENOM" id="CLU_215542_0_0_1"/>
<name>A0A061DG55_THECC</name>
<reference evidence="2 3" key="1">
    <citation type="journal article" date="2013" name="Genome Biol.">
        <title>The genome sequence of the most widely cultivated cacao type and its use to identify candidate genes regulating pod color.</title>
        <authorList>
            <person name="Motamayor J.C."/>
            <person name="Mockaitis K."/>
            <person name="Schmutz J."/>
            <person name="Haiminen N."/>
            <person name="Iii D.L."/>
            <person name="Cornejo O."/>
            <person name="Findley S.D."/>
            <person name="Zheng P."/>
            <person name="Utro F."/>
            <person name="Royaert S."/>
            <person name="Saski C."/>
            <person name="Jenkins J."/>
            <person name="Podicheti R."/>
            <person name="Zhao M."/>
            <person name="Scheffler B.E."/>
            <person name="Stack J.C."/>
            <person name="Feltus F.A."/>
            <person name="Mustiga G.M."/>
            <person name="Amores F."/>
            <person name="Phillips W."/>
            <person name="Marelli J.P."/>
            <person name="May G.D."/>
            <person name="Shapiro H."/>
            <person name="Ma J."/>
            <person name="Bustamante C.D."/>
            <person name="Schnell R.J."/>
            <person name="Main D."/>
            <person name="Gilbert D."/>
            <person name="Parida L."/>
            <person name="Kuhn D.N."/>
        </authorList>
    </citation>
    <scope>NUCLEOTIDE SEQUENCE [LARGE SCALE GENOMIC DNA]</scope>
    <source>
        <strain evidence="3">cv. Matina 1-6</strain>
    </source>
</reference>
<feature type="compositionally biased region" description="Polar residues" evidence="1">
    <location>
        <begin position="1"/>
        <end position="17"/>
    </location>
</feature>
<proteinExistence type="predicted"/>
<evidence type="ECO:0000313" key="3">
    <source>
        <dbReference type="Proteomes" id="UP000026915"/>
    </source>
</evidence>
<evidence type="ECO:0000313" key="2">
    <source>
        <dbReference type="EMBL" id="EOX91334.1"/>
    </source>
</evidence>
<feature type="region of interest" description="Disordered" evidence="1">
    <location>
        <begin position="1"/>
        <end position="21"/>
    </location>
</feature>
<sequence length="51" mass="5794">MEAPATQSIETSTNNFQVEEDEQDKAVDECCSCCYDCTETCFDYLCCFNLC</sequence>
<dbReference type="EMBL" id="CM001879">
    <property type="protein sequence ID" value="EOX91334.1"/>
    <property type="molecule type" value="Genomic_DNA"/>
</dbReference>
<evidence type="ECO:0000256" key="1">
    <source>
        <dbReference type="SAM" id="MobiDB-lite"/>
    </source>
</evidence>